<comment type="caution">
    <text evidence="2">The sequence shown here is derived from an EMBL/GenBank/DDBJ whole genome shotgun (WGS) entry which is preliminary data.</text>
</comment>
<keyword evidence="3" id="KW-1185">Reference proteome</keyword>
<evidence type="ECO:0000313" key="2">
    <source>
        <dbReference type="EMBL" id="PWA07444.1"/>
    </source>
</evidence>
<keyword evidence="1" id="KW-0732">Signal</keyword>
<proteinExistence type="predicted"/>
<reference evidence="2 3" key="1">
    <citation type="submission" date="2018-04" db="EMBL/GenBank/DDBJ databases">
        <title>Flavobacterium sp. nov., isolated from glacier ice.</title>
        <authorList>
            <person name="Liu Q."/>
            <person name="Xin Y.-H."/>
        </authorList>
    </citation>
    <scope>NUCLEOTIDE SEQUENCE [LARGE SCALE GENOMIC DNA]</scope>
    <source>
        <strain evidence="2 3">RB1R5</strain>
    </source>
</reference>
<protein>
    <submittedName>
        <fullName evidence="2">Uncharacterized protein</fullName>
    </submittedName>
</protein>
<gene>
    <name evidence="2" type="ORF">DB895_01630</name>
</gene>
<dbReference type="AlphaFoldDB" id="A0A2U1JR45"/>
<name>A0A2U1JR45_9FLAO</name>
<dbReference type="OrthoDB" id="1297882at2"/>
<evidence type="ECO:0000256" key="1">
    <source>
        <dbReference type="SAM" id="SignalP"/>
    </source>
</evidence>
<sequence>MKTIYLGISFLFFIIGTTNAQEIKETVEPLSKKAQKGYMYDVSKDDSGNSDITFKMKVDKKSDAVTFEKYSFDKNLKFNAAADTQERKEQKEDIERTSFSAYVGGTSSFDVLSMKLKLNKIVRLKTWNHEKQVYMTKKIISDETLKPRNDNGKVYYGYASYSSFDDTKNDLFALAKMESKDKKQADQFLVLMINDKLELKEKMLDLNGSYSLVFCQQMPSENIVMVFAPNKGALNVSNYVYYQFDIEGNIKNKIEFKSPASALLLTSAYEKDGNVYFFGSSTKSKDPFQEVFNEYASIYNPGAGADGNSKLYLKWKKSLDEDMDNFHLLKFSGNQLTFASTTAVPEFKSKFKTAPGDKGASVYKGKNFFIENFFVTASEDYLVAGQLTSSVNMGMGNPMDSYEDILCFHFDKNGNLKAQYGIGKMNNDKKSEIFNMKQQFYPSPDGRSLYWELLEIKGFKGYESFLDAYTGYTTFYPLYFPRIVKIELSNSTLGAVKALGDGKYFLKRDFPRLLDPKENSITYIGLDEDWEKLWIGKIILQ</sequence>
<dbReference type="RefSeq" id="WP_116723590.1">
    <property type="nucleotide sequence ID" value="NZ_QCZI01000001.1"/>
</dbReference>
<dbReference type="Proteomes" id="UP000245449">
    <property type="component" value="Unassembled WGS sequence"/>
</dbReference>
<evidence type="ECO:0000313" key="3">
    <source>
        <dbReference type="Proteomes" id="UP000245449"/>
    </source>
</evidence>
<accession>A0A2U1JR45</accession>
<dbReference type="EMBL" id="QCZI01000001">
    <property type="protein sequence ID" value="PWA07444.1"/>
    <property type="molecule type" value="Genomic_DNA"/>
</dbReference>
<feature type="signal peptide" evidence="1">
    <location>
        <begin position="1"/>
        <end position="20"/>
    </location>
</feature>
<feature type="chain" id="PRO_5015650438" evidence="1">
    <location>
        <begin position="21"/>
        <end position="541"/>
    </location>
</feature>
<organism evidence="2 3">
    <name type="scientific">Flavobacterium psychrotolerans</name>
    <dbReference type="NCBI Taxonomy" id="2169410"/>
    <lineage>
        <taxon>Bacteria</taxon>
        <taxon>Pseudomonadati</taxon>
        <taxon>Bacteroidota</taxon>
        <taxon>Flavobacteriia</taxon>
        <taxon>Flavobacteriales</taxon>
        <taxon>Flavobacteriaceae</taxon>
        <taxon>Flavobacterium</taxon>
    </lineage>
</organism>